<sequence>MEEQVEVLVTFKFNKIVDEDKDLGVHSRYVHYEFDHARLEDQGELTESELDQIADSLAQVDKNQIALSRMVEVFSHGIMKVNE</sequence>
<proteinExistence type="predicted"/>
<keyword evidence="2" id="KW-1185">Reference proteome</keyword>
<gene>
    <name evidence="1" type="ORF">SEA_TRINA_201</name>
</gene>
<dbReference type="EMBL" id="MF668286">
    <property type="protein sequence ID" value="ASZ74980.1"/>
    <property type="molecule type" value="Genomic_DNA"/>
</dbReference>
<evidence type="ECO:0000313" key="1">
    <source>
        <dbReference type="EMBL" id="ASZ74980.1"/>
    </source>
</evidence>
<evidence type="ECO:0000313" key="2">
    <source>
        <dbReference type="Proteomes" id="UP000231419"/>
    </source>
</evidence>
<protein>
    <submittedName>
        <fullName evidence="1">Uncharacterized protein</fullName>
    </submittedName>
</protein>
<dbReference type="Proteomes" id="UP000231419">
    <property type="component" value="Segment"/>
</dbReference>
<reference evidence="2" key="1">
    <citation type="submission" date="2017-08" db="EMBL/GenBank/DDBJ databases">
        <authorList>
            <person name="de Groot N.N."/>
        </authorList>
    </citation>
    <scope>NUCLEOTIDE SEQUENCE [LARGE SCALE GENOMIC DNA]</scope>
</reference>
<accession>A0A2D1A6V1</accession>
<name>A0A2D1A6V1_9CAUD</name>
<organism evidence="1 2">
    <name type="scientific">Rhodococcus phage Trina</name>
    <dbReference type="NCBI Taxonomy" id="2027905"/>
    <lineage>
        <taxon>Viruses</taxon>
        <taxon>Duplodnaviria</taxon>
        <taxon>Heunggongvirae</taxon>
        <taxon>Uroviricota</taxon>
        <taxon>Caudoviricetes</taxon>
        <taxon>Trinavirus</taxon>
        <taxon>Trinavirus trina</taxon>
    </lineage>
</organism>